<evidence type="ECO:0000313" key="1">
    <source>
        <dbReference type="EMBL" id="NEK73810.1"/>
    </source>
</evidence>
<dbReference type="RefSeq" id="WP_126965071.1">
    <property type="nucleotide sequence ID" value="NZ_JAQREA010000037.1"/>
</dbReference>
<name>A0A6B3KKG8_XANEU</name>
<dbReference type="PROSITE" id="PS51257">
    <property type="entry name" value="PROKAR_LIPOPROTEIN"/>
    <property type="match status" value="1"/>
</dbReference>
<dbReference type="AlphaFoldDB" id="A0A6B3KKG8"/>
<reference evidence="1" key="1">
    <citation type="submission" date="2019-11" db="EMBL/GenBank/DDBJ databases">
        <title>Genome-resolved metagenomics to study the prevalence of co-infection and intraspecific heterogeneity among plant pathogen metapopulations.</title>
        <authorList>
            <person name="Newberry E."/>
            <person name="Bhandari R."/>
            <person name="Kemble J."/>
            <person name="Sikora E."/>
            <person name="Potnis N."/>
        </authorList>
    </citation>
    <scope>NUCLEOTIDE SEQUENCE</scope>
    <source>
        <strain evidence="1">Xe_Pep_Tuscaloosa_18b</strain>
    </source>
</reference>
<comment type="caution">
    <text evidence="1">The sequence shown here is derived from an EMBL/GenBank/DDBJ whole genome shotgun (WGS) entry which is preliminary data.</text>
</comment>
<sequence length="125" mass="13005">MSARVLAAIVLAAVSLAGCTAQPAGKSCEQTLTCEAPEVLPKSVPAKCGCALLFDAECRALIDRIYGKSAAANLQTRLNMAQAYGDAAQRACPAPGQEASPGKQKRSDAFTPSTVKPAKPIGEWW</sequence>
<protein>
    <submittedName>
        <fullName evidence="1">Uncharacterized protein</fullName>
    </submittedName>
</protein>
<proteinExistence type="predicted"/>
<accession>A0A6B3KKG8</accession>
<organism evidence="1">
    <name type="scientific">Xanthomonas euvesicatoria</name>
    <dbReference type="NCBI Taxonomy" id="456327"/>
    <lineage>
        <taxon>Bacteria</taxon>
        <taxon>Pseudomonadati</taxon>
        <taxon>Pseudomonadota</taxon>
        <taxon>Gammaproteobacteria</taxon>
        <taxon>Lysobacterales</taxon>
        <taxon>Lysobacteraceae</taxon>
        <taxon>Xanthomonas</taxon>
    </lineage>
</organism>
<dbReference type="EMBL" id="JAAGYV010000094">
    <property type="protein sequence ID" value="NEK73810.1"/>
    <property type="molecule type" value="Genomic_DNA"/>
</dbReference>
<gene>
    <name evidence="1" type="ORF">G3W62_13630</name>
</gene>